<feature type="domain" description="FAD dependent oxidoreductase central" evidence="5">
    <location>
        <begin position="377"/>
        <end position="428"/>
    </location>
</feature>
<feature type="domain" description="Aminomethyltransferase C-terminal" evidence="4">
    <location>
        <begin position="753"/>
        <end position="822"/>
    </location>
</feature>
<proteinExistence type="inferred from homology"/>
<dbReference type="InterPro" id="IPR013977">
    <property type="entry name" value="GcvT_C"/>
</dbReference>
<dbReference type="Pfam" id="PF01571">
    <property type="entry name" value="GCV_T"/>
    <property type="match status" value="1"/>
</dbReference>
<dbReference type="InterPro" id="IPR029043">
    <property type="entry name" value="GcvT/YgfZ_C"/>
</dbReference>
<evidence type="ECO:0000313" key="6">
    <source>
        <dbReference type="EMBL" id="TVZ01690.1"/>
    </source>
</evidence>
<dbReference type="InterPro" id="IPR027266">
    <property type="entry name" value="TrmE/GcvT-like"/>
</dbReference>
<name>A0A6P2BRX1_9ACTN</name>
<dbReference type="Proteomes" id="UP000460272">
    <property type="component" value="Unassembled WGS sequence"/>
</dbReference>
<dbReference type="SUPFAM" id="SSF101790">
    <property type="entry name" value="Aminomethyltransferase beta-barrel domain"/>
    <property type="match status" value="1"/>
</dbReference>
<reference evidence="6 7" key="1">
    <citation type="submission" date="2018-11" db="EMBL/GenBank/DDBJ databases">
        <title>Trebonia kvetii gen.nov., sp.nov., a novel acidophilic actinobacterium, and proposal of the new actinobacterial family Treboniaceae fam. nov.</title>
        <authorList>
            <person name="Rapoport D."/>
            <person name="Sagova-Mareckova M."/>
            <person name="Sedlacek I."/>
            <person name="Provaznik J."/>
            <person name="Kralova S."/>
            <person name="Pavlinic D."/>
            <person name="Benes V."/>
            <person name="Kopecky J."/>
        </authorList>
    </citation>
    <scope>NUCLEOTIDE SEQUENCE [LARGE SCALE GENOMIC DNA]</scope>
    <source>
        <strain evidence="6 7">15Tr583</strain>
    </source>
</reference>
<dbReference type="AlphaFoldDB" id="A0A6P2BRX1"/>
<feature type="domain" description="FAD dependent oxidoreductase" evidence="2">
    <location>
        <begin position="11"/>
        <end position="371"/>
    </location>
</feature>
<dbReference type="OrthoDB" id="2055370at2"/>
<dbReference type="EMBL" id="RPFW01000006">
    <property type="protein sequence ID" value="TVZ01690.1"/>
    <property type="molecule type" value="Genomic_DNA"/>
</dbReference>
<dbReference type="Pfam" id="PF16350">
    <property type="entry name" value="FAO_M"/>
    <property type="match status" value="1"/>
</dbReference>
<dbReference type="InterPro" id="IPR028896">
    <property type="entry name" value="GcvT/YgfZ/DmdA"/>
</dbReference>
<dbReference type="RefSeq" id="WP_145858483.1">
    <property type="nucleotide sequence ID" value="NZ_RPFW01000006.1"/>
</dbReference>
<dbReference type="InterPro" id="IPR036188">
    <property type="entry name" value="FAD/NAD-bd_sf"/>
</dbReference>
<comment type="similarity">
    <text evidence="1">Belongs to the GcvT family.</text>
</comment>
<dbReference type="Gene3D" id="3.30.1360.120">
    <property type="entry name" value="Probable tRNA modification gtpase trme, domain 1"/>
    <property type="match status" value="1"/>
</dbReference>
<organism evidence="6 7">
    <name type="scientific">Trebonia kvetii</name>
    <dbReference type="NCBI Taxonomy" id="2480626"/>
    <lineage>
        <taxon>Bacteria</taxon>
        <taxon>Bacillati</taxon>
        <taxon>Actinomycetota</taxon>
        <taxon>Actinomycetes</taxon>
        <taxon>Streptosporangiales</taxon>
        <taxon>Treboniaceae</taxon>
        <taxon>Trebonia</taxon>
    </lineage>
</organism>
<dbReference type="InterPro" id="IPR032503">
    <property type="entry name" value="FAO_M"/>
</dbReference>
<dbReference type="SUPFAM" id="SSF103025">
    <property type="entry name" value="Folate-binding domain"/>
    <property type="match status" value="1"/>
</dbReference>
<dbReference type="Gene3D" id="3.50.50.60">
    <property type="entry name" value="FAD/NAD(P)-binding domain"/>
    <property type="match status" value="1"/>
</dbReference>
<evidence type="ECO:0000259" key="5">
    <source>
        <dbReference type="Pfam" id="PF16350"/>
    </source>
</evidence>
<dbReference type="Pfam" id="PF08669">
    <property type="entry name" value="GCV_T_C"/>
    <property type="match status" value="1"/>
</dbReference>
<evidence type="ECO:0000256" key="1">
    <source>
        <dbReference type="ARBA" id="ARBA00008609"/>
    </source>
</evidence>
<dbReference type="Pfam" id="PF01266">
    <property type="entry name" value="DAO"/>
    <property type="match status" value="1"/>
</dbReference>
<feature type="domain" description="GCVT N-terminal" evidence="3">
    <location>
        <begin position="431"/>
        <end position="708"/>
    </location>
</feature>
<gene>
    <name evidence="6" type="ORF">EAS64_29925</name>
</gene>
<dbReference type="InterPro" id="IPR006076">
    <property type="entry name" value="FAD-dep_OxRdtase"/>
</dbReference>
<evidence type="ECO:0000259" key="4">
    <source>
        <dbReference type="Pfam" id="PF08669"/>
    </source>
</evidence>
<dbReference type="PANTHER" id="PTHR43757">
    <property type="entry name" value="AMINOMETHYLTRANSFERASE"/>
    <property type="match status" value="1"/>
</dbReference>
<dbReference type="Gene3D" id="3.30.70.1400">
    <property type="entry name" value="Aminomethyltransferase beta-barrel domains"/>
    <property type="match status" value="1"/>
</dbReference>
<dbReference type="SUPFAM" id="SSF54373">
    <property type="entry name" value="FAD-linked reductases, C-terminal domain"/>
    <property type="match status" value="1"/>
</dbReference>
<evidence type="ECO:0000259" key="2">
    <source>
        <dbReference type="Pfam" id="PF01266"/>
    </source>
</evidence>
<dbReference type="SUPFAM" id="SSF51905">
    <property type="entry name" value="FAD/NAD(P)-binding domain"/>
    <property type="match status" value="1"/>
</dbReference>
<evidence type="ECO:0000259" key="3">
    <source>
        <dbReference type="Pfam" id="PF01571"/>
    </source>
</evidence>
<dbReference type="PANTHER" id="PTHR43757:SF2">
    <property type="entry name" value="AMINOMETHYLTRANSFERASE, MITOCHONDRIAL"/>
    <property type="match status" value="1"/>
</dbReference>
<sequence length="834" mass="89078">MSDDVPARASAVVIGAGIVGNSLVHHLALLGWKDLVLVDKGPLPNPGGSTGHASNFIFPIEYSRLMFELTRDSTEQYKALGVFTESGGIEVARTPERMQELKRRVTKAKAWGIPAEHLTPEGVQKLVPYLDPGVILGGGYFPTVGVVDSLRAGTLMREQAQASGALSVVSGAEVLDITTVGDRVTGVVTTKGEIATDNVVICCGVWSTKVAALAGARLALTPVVHQMISVGPIGLFAGTTGEISYPIVRDVDEGMYERQHGGDMEVGSYMHRPIIVPPETIPSNEEAVLSPTELPFTADDFDPQLAASLELMPELLGDEKAGIRYAINGLISMTPDGHPLLGETPEVTGLWTAAASWIKEGPGCGRALAELMSGRVPTVDVHEADVARFYPSSRTTEFARARAAEAFNKMYGIVHPAEQYESLRPLRTGPLYGRTANLGAVCYETARWERPFWYAANEPLLEKYAGALMDRPAEWESRWWSPVINAEHLAMREGAGIVDLSAFTILEVTGPGALAGLQNVAVAQLDVAPGRTVYTPFLNESGGFVADLTIMRLGANRFWVVTGAADGGRDAKWISDRLPDNAQLTDVSSAWATIGLWGPTARDILAEARWEGDQSQPQPFGSNAFIELGGAVVLASRISYVGEFGWELHAPVDQAGHLWDLLWTAGQSHGLVPVGIGVYGTTARLEKGYRAFGAELTGEYNPVEAGMMRPRVKAQSFIGKEAYLAARAAPPAAVLCTLTVDSHRSADGTPRYMLGGEPILTLDGERLVDALGRPSYVTSAGSGPSVGKHLLMAYLPPELAAAGTPLLVEYMGEQYPVTVASTGAVFDPAGLRMR</sequence>
<dbReference type="Gene3D" id="2.40.30.110">
    <property type="entry name" value="Aminomethyltransferase beta-barrel domains"/>
    <property type="match status" value="1"/>
</dbReference>
<keyword evidence="7" id="KW-1185">Reference proteome</keyword>
<dbReference type="InterPro" id="IPR006222">
    <property type="entry name" value="GCVT_N"/>
</dbReference>
<accession>A0A6P2BRX1</accession>
<evidence type="ECO:0000313" key="7">
    <source>
        <dbReference type="Proteomes" id="UP000460272"/>
    </source>
</evidence>
<dbReference type="Gene3D" id="3.30.9.10">
    <property type="entry name" value="D-Amino Acid Oxidase, subunit A, domain 2"/>
    <property type="match status" value="1"/>
</dbReference>
<protein>
    <submittedName>
        <fullName evidence="6">FAD-dependent oxidoreductase</fullName>
    </submittedName>
</protein>
<comment type="caution">
    <text evidence="6">The sequence shown here is derived from an EMBL/GenBank/DDBJ whole genome shotgun (WGS) entry which is preliminary data.</text>
</comment>